<proteinExistence type="predicted"/>
<dbReference type="Proteomes" id="UP000828048">
    <property type="component" value="Chromosome 1"/>
</dbReference>
<evidence type="ECO:0000313" key="2">
    <source>
        <dbReference type="Proteomes" id="UP000828048"/>
    </source>
</evidence>
<dbReference type="EMBL" id="CM037151">
    <property type="protein sequence ID" value="KAH7844113.1"/>
    <property type="molecule type" value="Genomic_DNA"/>
</dbReference>
<evidence type="ECO:0000313" key="1">
    <source>
        <dbReference type="EMBL" id="KAH7844113.1"/>
    </source>
</evidence>
<comment type="caution">
    <text evidence="1">The sequence shown here is derived from an EMBL/GenBank/DDBJ whole genome shotgun (WGS) entry which is preliminary data.</text>
</comment>
<sequence length="128" mass="14081">MIVAILLATISFAASFTIPGGYLQEDADEGMAILVRDAAFKAFVIANTIAVMCSTSFVFLHLSASLFKFGYEGEEKVKCRYLMVLGFVIIVLAMTIAFITVSLLQESNQDLVAFFVEKSSKMQIIIDF</sequence>
<reference evidence="1 2" key="1">
    <citation type="journal article" date="2021" name="Hortic Res">
        <title>High-quality reference genome and annotation aids understanding of berry development for evergreen blueberry (Vaccinium darrowii).</title>
        <authorList>
            <person name="Yu J."/>
            <person name="Hulse-Kemp A.M."/>
            <person name="Babiker E."/>
            <person name="Staton M."/>
        </authorList>
    </citation>
    <scope>NUCLEOTIDE SEQUENCE [LARGE SCALE GENOMIC DNA]</scope>
    <source>
        <strain evidence="2">cv. NJ 8807/NJ 8810</strain>
        <tissue evidence="1">Young leaf</tissue>
    </source>
</reference>
<name>A0ACB7XU28_9ERIC</name>
<accession>A0ACB7XU28</accession>
<protein>
    <submittedName>
        <fullName evidence="1">Uncharacterized protein</fullName>
    </submittedName>
</protein>
<organism evidence="1 2">
    <name type="scientific">Vaccinium darrowii</name>
    <dbReference type="NCBI Taxonomy" id="229202"/>
    <lineage>
        <taxon>Eukaryota</taxon>
        <taxon>Viridiplantae</taxon>
        <taxon>Streptophyta</taxon>
        <taxon>Embryophyta</taxon>
        <taxon>Tracheophyta</taxon>
        <taxon>Spermatophyta</taxon>
        <taxon>Magnoliopsida</taxon>
        <taxon>eudicotyledons</taxon>
        <taxon>Gunneridae</taxon>
        <taxon>Pentapetalae</taxon>
        <taxon>asterids</taxon>
        <taxon>Ericales</taxon>
        <taxon>Ericaceae</taxon>
        <taxon>Vaccinioideae</taxon>
        <taxon>Vaccinieae</taxon>
        <taxon>Vaccinium</taxon>
    </lineage>
</organism>
<keyword evidence="2" id="KW-1185">Reference proteome</keyword>
<gene>
    <name evidence="1" type="ORF">Vadar_024498</name>
</gene>